<dbReference type="Proteomes" id="UP000183832">
    <property type="component" value="Unassembled WGS sequence"/>
</dbReference>
<name>A0A1J1HHL2_9DIPT</name>
<reference evidence="1 2" key="1">
    <citation type="submission" date="2015-04" db="EMBL/GenBank/DDBJ databases">
        <authorList>
            <person name="Syromyatnikov M.Y."/>
            <person name="Popov V.N."/>
        </authorList>
    </citation>
    <scope>NUCLEOTIDE SEQUENCE [LARGE SCALE GENOMIC DNA]</scope>
</reference>
<dbReference type="EMBL" id="CVRI01000003">
    <property type="protein sequence ID" value="CRK87042.1"/>
    <property type="molecule type" value="Genomic_DNA"/>
</dbReference>
<evidence type="ECO:0000313" key="1">
    <source>
        <dbReference type="EMBL" id="CRK87042.1"/>
    </source>
</evidence>
<proteinExistence type="predicted"/>
<accession>A0A1J1HHL2</accession>
<dbReference type="STRING" id="568069.A0A1J1HHL2"/>
<dbReference type="AlphaFoldDB" id="A0A1J1HHL2"/>
<dbReference type="Gene3D" id="3.40.50.300">
    <property type="entry name" value="P-loop containing nucleotide triphosphate hydrolases"/>
    <property type="match status" value="1"/>
</dbReference>
<protein>
    <submittedName>
        <fullName evidence="1">CLUMA_CG000885, isoform A</fullName>
    </submittedName>
</protein>
<dbReference type="OrthoDB" id="2195431at2759"/>
<evidence type="ECO:0000313" key="2">
    <source>
        <dbReference type="Proteomes" id="UP000183832"/>
    </source>
</evidence>
<dbReference type="InterPro" id="IPR027417">
    <property type="entry name" value="P-loop_NTPase"/>
</dbReference>
<gene>
    <name evidence="1" type="ORF">CLUMA_CG000885</name>
</gene>
<sequence>MKFGSWDFEIHRLLLQMFRAEKRNSDGEDISVDEPPLQDESHFNCSTLCNPDESVSDKCESDTTLNRFFNNSPSIKNPDHVVTHSKTFKPGQLNSFNNKTRRFCRTEKIALNVGKPGKPKTTLAHVNDRHAGYDIGEMNTSDDCTVDNFQQALETKASRHFGFD</sequence>
<organism evidence="1 2">
    <name type="scientific">Clunio marinus</name>
    <dbReference type="NCBI Taxonomy" id="568069"/>
    <lineage>
        <taxon>Eukaryota</taxon>
        <taxon>Metazoa</taxon>
        <taxon>Ecdysozoa</taxon>
        <taxon>Arthropoda</taxon>
        <taxon>Hexapoda</taxon>
        <taxon>Insecta</taxon>
        <taxon>Pterygota</taxon>
        <taxon>Neoptera</taxon>
        <taxon>Endopterygota</taxon>
        <taxon>Diptera</taxon>
        <taxon>Nematocera</taxon>
        <taxon>Chironomoidea</taxon>
        <taxon>Chironomidae</taxon>
        <taxon>Clunio</taxon>
    </lineage>
</organism>
<keyword evidence="2" id="KW-1185">Reference proteome</keyword>